<dbReference type="GO" id="GO:0003677">
    <property type="term" value="F:DNA binding"/>
    <property type="evidence" value="ECO:0007669"/>
    <property type="project" value="InterPro"/>
</dbReference>
<proteinExistence type="predicted"/>
<comment type="caution">
    <text evidence="1">The sequence shown here is derived from an EMBL/GenBank/DDBJ whole genome shotgun (WGS) entry which is preliminary data.</text>
</comment>
<dbReference type="EMBL" id="JALNTZ010000007">
    <property type="protein sequence ID" value="KAJ3646601.1"/>
    <property type="molecule type" value="Genomic_DNA"/>
</dbReference>
<accession>A0AA38I1Q2</accession>
<name>A0AA38I1Q2_9CUCU</name>
<dbReference type="Proteomes" id="UP001168821">
    <property type="component" value="Unassembled WGS sequence"/>
</dbReference>
<dbReference type="SUPFAM" id="SSF56349">
    <property type="entry name" value="DNA breaking-rejoining enzymes"/>
    <property type="match status" value="1"/>
</dbReference>
<evidence type="ECO:0000313" key="1">
    <source>
        <dbReference type="EMBL" id="KAJ3646601.1"/>
    </source>
</evidence>
<dbReference type="AlphaFoldDB" id="A0AA38I1Q2"/>
<keyword evidence="2" id="KW-1185">Reference proteome</keyword>
<organism evidence="1 2">
    <name type="scientific">Zophobas morio</name>
    <dbReference type="NCBI Taxonomy" id="2755281"/>
    <lineage>
        <taxon>Eukaryota</taxon>
        <taxon>Metazoa</taxon>
        <taxon>Ecdysozoa</taxon>
        <taxon>Arthropoda</taxon>
        <taxon>Hexapoda</taxon>
        <taxon>Insecta</taxon>
        <taxon>Pterygota</taxon>
        <taxon>Neoptera</taxon>
        <taxon>Endopterygota</taxon>
        <taxon>Coleoptera</taxon>
        <taxon>Polyphaga</taxon>
        <taxon>Cucujiformia</taxon>
        <taxon>Tenebrionidae</taxon>
        <taxon>Zophobas</taxon>
    </lineage>
</organism>
<reference evidence="1" key="1">
    <citation type="journal article" date="2023" name="G3 (Bethesda)">
        <title>Whole genome assemblies of Zophobas morio and Tenebrio molitor.</title>
        <authorList>
            <person name="Kaur S."/>
            <person name="Stinson S.A."/>
            <person name="diCenzo G.C."/>
        </authorList>
    </citation>
    <scope>NUCLEOTIDE SEQUENCE</scope>
    <source>
        <strain evidence="1">QUZm001</strain>
    </source>
</reference>
<sequence>MNIRHNVNIGNFSKLVSFLKRKNDGYKAKKSRVFFKEEFYKFLQEAEDSKYLMMKVPFIFGVAGALRRAELTNMSMDDIEDRSAFLVIRVPDTITKI</sequence>
<dbReference type="InterPro" id="IPR011010">
    <property type="entry name" value="DNA_brk_join_enz"/>
</dbReference>
<protein>
    <submittedName>
        <fullName evidence="1">Uncharacterized protein</fullName>
    </submittedName>
</protein>
<gene>
    <name evidence="1" type="ORF">Zmor_024182</name>
</gene>
<evidence type="ECO:0000313" key="2">
    <source>
        <dbReference type="Proteomes" id="UP001168821"/>
    </source>
</evidence>